<gene>
    <name evidence="7" type="ORF">Afil01_45510</name>
</gene>
<organism evidence="7 8">
    <name type="scientific">Actinorhabdospora filicis</name>
    <dbReference type="NCBI Taxonomy" id="1785913"/>
    <lineage>
        <taxon>Bacteria</taxon>
        <taxon>Bacillati</taxon>
        <taxon>Actinomycetota</taxon>
        <taxon>Actinomycetes</taxon>
        <taxon>Micromonosporales</taxon>
        <taxon>Micromonosporaceae</taxon>
        <taxon>Actinorhabdospora</taxon>
    </lineage>
</organism>
<dbReference type="SUPFAM" id="SSF46689">
    <property type="entry name" value="Homeodomain-like"/>
    <property type="match status" value="1"/>
</dbReference>
<name>A0A9W6WAK2_9ACTN</name>
<dbReference type="InterPro" id="IPR050109">
    <property type="entry name" value="HTH-type_TetR-like_transc_reg"/>
</dbReference>
<keyword evidence="3" id="KW-0804">Transcription</keyword>
<evidence type="ECO:0000256" key="3">
    <source>
        <dbReference type="ARBA" id="ARBA00023163"/>
    </source>
</evidence>
<evidence type="ECO:0000313" key="7">
    <source>
        <dbReference type="EMBL" id="GLZ79744.1"/>
    </source>
</evidence>
<dbReference type="EMBL" id="BSTX01000003">
    <property type="protein sequence ID" value="GLZ79744.1"/>
    <property type="molecule type" value="Genomic_DNA"/>
</dbReference>
<keyword evidence="8" id="KW-1185">Reference proteome</keyword>
<dbReference type="PANTHER" id="PTHR30055">
    <property type="entry name" value="HTH-TYPE TRANSCRIPTIONAL REGULATOR RUTR"/>
    <property type="match status" value="1"/>
</dbReference>
<evidence type="ECO:0000256" key="5">
    <source>
        <dbReference type="SAM" id="MobiDB-lite"/>
    </source>
</evidence>
<feature type="DNA-binding region" description="H-T-H motif" evidence="4">
    <location>
        <begin position="34"/>
        <end position="53"/>
    </location>
</feature>
<dbReference type="Gene3D" id="1.10.357.10">
    <property type="entry name" value="Tetracycline Repressor, domain 2"/>
    <property type="match status" value="1"/>
</dbReference>
<comment type="caution">
    <text evidence="7">The sequence shown here is derived from an EMBL/GenBank/DDBJ whole genome shotgun (WGS) entry which is preliminary data.</text>
</comment>
<accession>A0A9W6WAK2</accession>
<dbReference type="Pfam" id="PF00440">
    <property type="entry name" value="TetR_N"/>
    <property type="match status" value="1"/>
</dbReference>
<evidence type="ECO:0000259" key="6">
    <source>
        <dbReference type="PROSITE" id="PS50977"/>
    </source>
</evidence>
<protein>
    <recommendedName>
        <fullName evidence="6">HTH tetR-type domain-containing protein</fullName>
    </recommendedName>
</protein>
<dbReference type="InterPro" id="IPR009057">
    <property type="entry name" value="Homeodomain-like_sf"/>
</dbReference>
<dbReference type="PRINTS" id="PR00455">
    <property type="entry name" value="HTHTETR"/>
</dbReference>
<reference evidence="7" key="1">
    <citation type="submission" date="2023-03" db="EMBL/GenBank/DDBJ databases">
        <title>Actinorhabdospora filicis NBRC 111898.</title>
        <authorList>
            <person name="Ichikawa N."/>
            <person name="Sato H."/>
            <person name="Tonouchi N."/>
        </authorList>
    </citation>
    <scope>NUCLEOTIDE SEQUENCE</scope>
    <source>
        <strain evidence="7">NBRC 111898</strain>
    </source>
</reference>
<dbReference type="Gene3D" id="1.10.10.60">
    <property type="entry name" value="Homeodomain-like"/>
    <property type="match status" value="1"/>
</dbReference>
<dbReference type="RefSeq" id="WP_285664889.1">
    <property type="nucleotide sequence ID" value="NZ_BSTX01000003.1"/>
</dbReference>
<evidence type="ECO:0000256" key="1">
    <source>
        <dbReference type="ARBA" id="ARBA00023015"/>
    </source>
</evidence>
<keyword evidence="2 4" id="KW-0238">DNA-binding</keyword>
<dbReference type="InterPro" id="IPR001647">
    <property type="entry name" value="HTH_TetR"/>
</dbReference>
<dbReference type="GO" id="GO:0000976">
    <property type="term" value="F:transcription cis-regulatory region binding"/>
    <property type="evidence" value="ECO:0007669"/>
    <property type="project" value="TreeGrafter"/>
</dbReference>
<dbReference type="InterPro" id="IPR023772">
    <property type="entry name" value="DNA-bd_HTH_TetR-type_CS"/>
</dbReference>
<dbReference type="Proteomes" id="UP001165079">
    <property type="component" value="Unassembled WGS sequence"/>
</dbReference>
<evidence type="ECO:0000256" key="2">
    <source>
        <dbReference type="ARBA" id="ARBA00023125"/>
    </source>
</evidence>
<feature type="domain" description="HTH tetR-type" evidence="6">
    <location>
        <begin position="11"/>
        <end position="71"/>
    </location>
</feature>
<feature type="compositionally biased region" description="Basic and acidic residues" evidence="5">
    <location>
        <begin position="205"/>
        <end position="220"/>
    </location>
</feature>
<evidence type="ECO:0000256" key="4">
    <source>
        <dbReference type="PROSITE-ProRule" id="PRU00335"/>
    </source>
</evidence>
<dbReference type="PROSITE" id="PS01081">
    <property type="entry name" value="HTH_TETR_1"/>
    <property type="match status" value="1"/>
</dbReference>
<evidence type="ECO:0000313" key="8">
    <source>
        <dbReference type="Proteomes" id="UP001165079"/>
    </source>
</evidence>
<dbReference type="PANTHER" id="PTHR30055:SF238">
    <property type="entry name" value="MYCOFACTOCIN BIOSYNTHESIS TRANSCRIPTIONAL REGULATOR MFTR-RELATED"/>
    <property type="match status" value="1"/>
</dbReference>
<proteinExistence type="predicted"/>
<dbReference type="GO" id="GO:0003700">
    <property type="term" value="F:DNA-binding transcription factor activity"/>
    <property type="evidence" value="ECO:0007669"/>
    <property type="project" value="TreeGrafter"/>
</dbReference>
<feature type="region of interest" description="Disordered" evidence="5">
    <location>
        <begin position="204"/>
        <end position="238"/>
    </location>
</feature>
<sequence>MAQTLRERKRERTRAAIIEAATDLIERNGYDATTVADIAAAAEIGTRTFFSYFATKEEVLFPGSDARIQRSLDAIAAREPHDRPVDVLLAALGGLGAAGADMVGRTAALRLRLTRTVPAVRGAALTRQLEAQEQIAAALREAYPEELDEVTAGALVGAFTGAITGALQALLRDGEGEPDGAEPLDPDAMRARLERAIAVALAPWKTEKAEKTGKTERGGRAEGLVGGGSGDENRTSTL</sequence>
<dbReference type="AlphaFoldDB" id="A0A9W6WAK2"/>
<dbReference type="PROSITE" id="PS50977">
    <property type="entry name" value="HTH_TETR_2"/>
    <property type="match status" value="1"/>
</dbReference>
<keyword evidence="1" id="KW-0805">Transcription regulation</keyword>